<feature type="domain" description="DUF5916" evidence="2">
    <location>
        <begin position="218"/>
        <end position="314"/>
    </location>
</feature>
<evidence type="ECO:0000256" key="1">
    <source>
        <dbReference type="SAM" id="SignalP"/>
    </source>
</evidence>
<comment type="caution">
    <text evidence="3">The sequence shown here is derived from an EMBL/GenBank/DDBJ whole genome shotgun (WGS) entry which is preliminary data.</text>
</comment>
<evidence type="ECO:0000313" key="3">
    <source>
        <dbReference type="EMBL" id="MDC8011116.1"/>
    </source>
</evidence>
<protein>
    <submittedName>
        <fullName evidence="3">DUF5916 domain-containing protein</fullName>
    </submittedName>
</protein>
<dbReference type="InterPro" id="IPR045670">
    <property type="entry name" value="DUF5916"/>
</dbReference>
<dbReference type="RefSeq" id="WP_263544532.1">
    <property type="nucleotide sequence ID" value="NZ_JAOVZO020000001.1"/>
</dbReference>
<keyword evidence="1" id="KW-0732">Signal</keyword>
<dbReference type="Gene3D" id="2.60.40.1190">
    <property type="match status" value="1"/>
</dbReference>
<name>A0A9X3YHF1_9GAMM</name>
<dbReference type="EMBL" id="JAOVZO020000001">
    <property type="protein sequence ID" value="MDC8011116.1"/>
    <property type="molecule type" value="Genomic_DNA"/>
</dbReference>
<feature type="chain" id="PRO_5040857867" evidence="1">
    <location>
        <begin position="20"/>
        <end position="737"/>
    </location>
</feature>
<dbReference type="AlphaFoldDB" id="A0A9X3YHF1"/>
<evidence type="ECO:0000259" key="2">
    <source>
        <dbReference type="Pfam" id="PF19313"/>
    </source>
</evidence>
<evidence type="ECO:0000313" key="4">
    <source>
        <dbReference type="Proteomes" id="UP001139971"/>
    </source>
</evidence>
<sequence length="737" mass="82971">MTLRRFFLLACAFAAPAHAAIVVDGKPDEADWADARVFADFRRTQPYALDAATLATQARMLSTPQGLAFAFRCAQPPGVPRLKPITARDNIGAADRVNVMIDFDADGKTGYNFTVSLSDSIEDAVITDENQFSSDWDADWQHAVHETDEGWTVEILVPWTIASMRGADTPTRTVAVYFDRVVASRSERSATPPVFYGNQVFLSGYEKVEIAQYRAQLLDFFPYVSVLQDLKNPGTEFRGGMDVFWKPGGNFQLTATLNPDFGQVESDELVVNFDAIETYYSDKRPFFTENQGLFDLRTPQDGLILYTRRIGAASDDGSGEAAGIDAALKVNGSAGAFKYGFFDAEESGDAGRSFRAARLLAPGETFSIGTLVTSVDRPALDRSALVDATDWRWQASERMRFDGQVIASQVDDAGITTRGTGGWARWVGTVNDRWEHDAWISHYGADLDFNDAGYMPRNDLNQAQWRTRYKRNDFGADSATAAVTYTGIAVGRTNDDGDRLSPVLRLERSAEFKGGGKYFLQLRGDLAGYDDQIARGAGNVWRPSRTSMWTYYESPRVGDWQYIVGVWLMQEGVHGRAVQWEPEFTYYVSDRLTVDVTAYVRFSNDWLIWLDGDRLASYRRKQWDTAVNLNWFPAPRHELRAKMQWLSIGARDARAWRIGERGRLRRDGTADDFSINSFGVQLRYRYEIAPQSEFYLVYSRGGFERRDGHADDPGELFADALELRDADQLLAKVRYRF</sequence>
<feature type="signal peptide" evidence="1">
    <location>
        <begin position="1"/>
        <end position="19"/>
    </location>
</feature>
<keyword evidence="4" id="KW-1185">Reference proteome</keyword>
<dbReference type="Proteomes" id="UP001139971">
    <property type="component" value="Unassembled WGS sequence"/>
</dbReference>
<dbReference type="Pfam" id="PF19313">
    <property type="entry name" value="DUF5916"/>
    <property type="match status" value="2"/>
</dbReference>
<feature type="domain" description="DUF5916" evidence="2">
    <location>
        <begin position="371"/>
        <end position="712"/>
    </location>
</feature>
<reference evidence="3" key="1">
    <citation type="submission" date="2023-02" db="EMBL/GenBank/DDBJ databases">
        <title>Tahibacter soli sp. nov. isolated from soil.</title>
        <authorList>
            <person name="Baek J.H."/>
            <person name="Lee J.K."/>
            <person name="Choi D.G."/>
            <person name="Jeon C.O."/>
        </authorList>
    </citation>
    <scope>NUCLEOTIDE SEQUENCE</scope>
    <source>
        <strain evidence="3">BL</strain>
    </source>
</reference>
<organism evidence="3 4">
    <name type="scientific">Tahibacter soli</name>
    <dbReference type="NCBI Taxonomy" id="2983605"/>
    <lineage>
        <taxon>Bacteria</taxon>
        <taxon>Pseudomonadati</taxon>
        <taxon>Pseudomonadota</taxon>
        <taxon>Gammaproteobacteria</taxon>
        <taxon>Lysobacterales</taxon>
        <taxon>Rhodanobacteraceae</taxon>
        <taxon>Tahibacter</taxon>
    </lineage>
</organism>
<gene>
    <name evidence="3" type="ORF">OD750_001000</name>
</gene>
<accession>A0A9X3YHF1</accession>
<dbReference type="SUPFAM" id="SSF49344">
    <property type="entry name" value="CBD9-like"/>
    <property type="match status" value="1"/>
</dbReference>
<proteinExistence type="predicted"/>